<dbReference type="eggNOG" id="COG4639">
    <property type="taxonomic scope" value="Bacteria"/>
</dbReference>
<reference evidence="1 2" key="1">
    <citation type="journal article" date="2015" name="Genome Announc.">
        <title>Expanding the biotechnology potential of lactobacilli through comparative genomics of 213 strains and associated genera.</title>
        <authorList>
            <person name="Sun Z."/>
            <person name="Harris H.M."/>
            <person name="McCann A."/>
            <person name="Guo C."/>
            <person name="Argimon S."/>
            <person name="Zhang W."/>
            <person name="Yang X."/>
            <person name="Jeffery I.B."/>
            <person name="Cooney J.C."/>
            <person name="Kagawa T.F."/>
            <person name="Liu W."/>
            <person name="Song Y."/>
            <person name="Salvetti E."/>
            <person name="Wrobel A."/>
            <person name="Rasinkangas P."/>
            <person name="Parkhill J."/>
            <person name="Rea M.C."/>
            <person name="O'Sullivan O."/>
            <person name="Ritari J."/>
            <person name="Douillard F.P."/>
            <person name="Paul Ross R."/>
            <person name="Yang R."/>
            <person name="Briner A.E."/>
            <person name="Felis G.E."/>
            <person name="de Vos W.M."/>
            <person name="Barrangou R."/>
            <person name="Klaenhammer T.R."/>
            <person name="Caufield P.W."/>
            <person name="Cui Y."/>
            <person name="Zhang H."/>
            <person name="O'Toole P.W."/>
        </authorList>
    </citation>
    <scope>NUCLEOTIDE SEQUENCE [LARGE SCALE GENOMIC DNA]</scope>
    <source>
        <strain evidence="1 2">DSM 16991</strain>
    </source>
</reference>
<dbReference type="RefSeq" id="WP_027828798.1">
    <property type="nucleotide sequence ID" value="NZ_AUEH01000029.1"/>
</dbReference>
<proteinExistence type="predicted"/>
<gene>
    <name evidence="1" type="ORF">FC91_GL002178</name>
</gene>
<dbReference type="Pfam" id="PF13671">
    <property type="entry name" value="AAA_33"/>
    <property type="match status" value="1"/>
</dbReference>
<dbReference type="SUPFAM" id="SSF52540">
    <property type="entry name" value="P-loop containing nucleoside triphosphate hydrolases"/>
    <property type="match status" value="1"/>
</dbReference>
<evidence type="ECO:0008006" key="3">
    <source>
        <dbReference type="Google" id="ProtNLM"/>
    </source>
</evidence>
<dbReference type="NCBIfam" id="NF005255">
    <property type="entry name" value="PRK06762.2-2"/>
    <property type="match status" value="1"/>
</dbReference>
<dbReference type="NCBIfam" id="NF005253">
    <property type="entry name" value="PRK06762.1-4"/>
    <property type="match status" value="1"/>
</dbReference>
<dbReference type="AlphaFoldDB" id="A0A0R1XD65"/>
<accession>A0A0R1XD65</accession>
<dbReference type="InterPro" id="IPR027417">
    <property type="entry name" value="P-loop_NTPase"/>
</dbReference>
<dbReference type="PATRIC" id="fig|1122147.4.peg.2253"/>
<organism evidence="1 2">
    <name type="scientific">Schleiferilactobacillus harbinensis DSM 16991</name>
    <dbReference type="NCBI Taxonomy" id="1122147"/>
    <lineage>
        <taxon>Bacteria</taxon>
        <taxon>Bacillati</taxon>
        <taxon>Bacillota</taxon>
        <taxon>Bacilli</taxon>
        <taxon>Lactobacillales</taxon>
        <taxon>Lactobacillaceae</taxon>
        <taxon>Schleiferilactobacillus</taxon>
    </lineage>
</organism>
<comment type="caution">
    <text evidence="1">The sequence shown here is derived from an EMBL/GenBank/DDBJ whole genome shotgun (WGS) entry which is preliminary data.</text>
</comment>
<evidence type="ECO:0000313" key="1">
    <source>
        <dbReference type="EMBL" id="KRM28087.1"/>
    </source>
</evidence>
<dbReference type="OrthoDB" id="9781848at2"/>
<dbReference type="EMBL" id="AZFW01000037">
    <property type="protein sequence ID" value="KRM28087.1"/>
    <property type="molecule type" value="Genomic_DNA"/>
</dbReference>
<protein>
    <recommendedName>
        <fullName evidence="3">Kinase</fullName>
    </recommendedName>
</protein>
<dbReference type="Gene3D" id="3.40.50.300">
    <property type="entry name" value="P-loop containing nucleotide triphosphate hydrolases"/>
    <property type="match status" value="1"/>
</dbReference>
<sequence>MSDMIIIRGNSGSGKTTVARALHDRLPGSLLIDQDVVRRDMLQTHDHPGNPSIDLMETIARFGLAHEQIVILEGILSKAVYGDMLTSLAQDFDRAQAYYYDLTLAETIERHQTRSQAGSFGPDALAKWFLPHDVLGWPEEVLIPASWSIAEAVAEMSGQK</sequence>
<evidence type="ECO:0000313" key="2">
    <source>
        <dbReference type="Proteomes" id="UP000050949"/>
    </source>
</evidence>
<dbReference type="Proteomes" id="UP000050949">
    <property type="component" value="Unassembled WGS sequence"/>
</dbReference>
<name>A0A0R1XD65_9LACO</name>